<organism evidence="11 12">
    <name type="scientific">Pandoraea oxalativorans</name>
    <dbReference type="NCBI Taxonomy" id="573737"/>
    <lineage>
        <taxon>Bacteria</taxon>
        <taxon>Pseudomonadati</taxon>
        <taxon>Pseudomonadota</taxon>
        <taxon>Betaproteobacteria</taxon>
        <taxon>Burkholderiales</taxon>
        <taxon>Burkholderiaceae</taxon>
        <taxon>Pandoraea</taxon>
    </lineage>
</organism>
<dbReference type="PANTHER" id="PTHR43767:SF8">
    <property type="entry name" value="LONG-CHAIN-FATTY-ACID--COA LIGASE"/>
    <property type="match status" value="1"/>
</dbReference>
<dbReference type="RefSeq" id="WP_046292740.1">
    <property type="nucleotide sequence ID" value="NZ_CP011253.3"/>
</dbReference>
<dbReference type="HOGENOM" id="CLU_000022_59_9_4"/>
<evidence type="ECO:0000256" key="4">
    <source>
        <dbReference type="ARBA" id="ARBA00022598"/>
    </source>
</evidence>
<feature type="domain" description="AMP-dependent synthetase/ligase" evidence="9">
    <location>
        <begin position="31"/>
        <end position="418"/>
    </location>
</feature>
<keyword evidence="12" id="KW-1185">Reference proteome</keyword>
<feature type="domain" description="AMP-binding enzyme C-terminal" evidence="10">
    <location>
        <begin position="469"/>
        <end position="543"/>
    </location>
</feature>
<comment type="pathway">
    <text evidence="2">Lipid metabolism; fatty acid beta-oxidation.</text>
</comment>
<evidence type="ECO:0000313" key="11">
    <source>
        <dbReference type="EMBL" id="AKC71633.1"/>
    </source>
</evidence>
<dbReference type="PROSITE" id="PS00455">
    <property type="entry name" value="AMP_BINDING"/>
    <property type="match status" value="1"/>
</dbReference>
<dbReference type="InterPro" id="IPR050237">
    <property type="entry name" value="ATP-dep_AMP-bd_enzyme"/>
</dbReference>
<dbReference type="GO" id="GO:0004467">
    <property type="term" value="F:long-chain fatty acid-CoA ligase activity"/>
    <property type="evidence" value="ECO:0007669"/>
    <property type="project" value="UniProtKB-EC"/>
</dbReference>
<dbReference type="OrthoDB" id="9766486at2"/>
<dbReference type="InterPro" id="IPR000873">
    <property type="entry name" value="AMP-dep_synth/lig_dom"/>
</dbReference>
<dbReference type="CDD" id="cd05936">
    <property type="entry name" value="FC-FACS_FadD_like"/>
    <property type="match status" value="1"/>
</dbReference>
<sequence length="550" mass="60431">MDKVWLKSYPPGVPAEIDVNTYRSLNDVFLQSCQKFANRPSFTNLGVTLTFADLERKSRDFAAYLQSLPGLQRGSRVAIMSPNLLQYPVAVFGILRAGMVVVNVNPLYTAGELEHQLKDADCGAILVIENFAATLQKALPNTPVKHVITTAIGDMVPAPKRWIVNYVVRHVKKMVPEWNIPHAVPFRTAMAQGARAKLEEAQLGHDDIAFLQYTGGTTGVAKGAMLTHYNMIANMLQARAWIGSGLEEGKEIIVTALPLYHIFCLTANCLVFLQLGALNLLITNPRDMPGFVKELGKWKFTFMTGVNTLFNGLLNTPGFDQLDFTALKCALGGGAAVQRAVAERWQKVTGHPLIEAYGLTETSPAVCINPLGSEFNGSIGLPISSTEVSIRNDANEALGFGQEGEICVRGPQVMKGYWHRPDETTKTITPDGWLRTGDIGTIDEQGFVRITDRKKDMIIVSGFNVYPNEVESVLAMCPGVLESAVVGVPSQRTGEAVKAVIVKKSQDLSEKAIIDFCRQHLTNYKVPHVIEFRTELPKTPVGKVLRRELR</sequence>
<keyword evidence="5" id="KW-0472">Membrane</keyword>
<dbReference type="InterPro" id="IPR025110">
    <property type="entry name" value="AMP-bd_C"/>
</dbReference>
<keyword evidence="4 11" id="KW-0436">Ligase</keyword>
<dbReference type="Proteomes" id="UP000035050">
    <property type="component" value="Chromosome"/>
</dbReference>
<gene>
    <name evidence="11" type="ORF">MB84_22535</name>
</gene>
<dbReference type="Pfam" id="PF00501">
    <property type="entry name" value="AMP-binding"/>
    <property type="match status" value="1"/>
</dbReference>
<dbReference type="Pfam" id="PF13193">
    <property type="entry name" value="AMP-binding_C"/>
    <property type="match status" value="1"/>
</dbReference>
<dbReference type="FunFam" id="3.40.50.12780:FF:000003">
    <property type="entry name" value="Long-chain-fatty-acid--CoA ligase FadD"/>
    <property type="match status" value="1"/>
</dbReference>
<evidence type="ECO:0000256" key="6">
    <source>
        <dbReference type="ARBA" id="ARBA00026121"/>
    </source>
</evidence>
<evidence type="ECO:0000256" key="3">
    <source>
        <dbReference type="ARBA" id="ARBA00006432"/>
    </source>
</evidence>
<dbReference type="GO" id="GO:0016020">
    <property type="term" value="C:membrane"/>
    <property type="evidence" value="ECO:0007669"/>
    <property type="project" value="UniProtKB-SubCell"/>
</dbReference>
<dbReference type="Gene3D" id="3.40.50.12780">
    <property type="entry name" value="N-terminal domain of ligase-like"/>
    <property type="match status" value="1"/>
</dbReference>
<dbReference type="EMBL" id="CP011253">
    <property type="protein sequence ID" value="AKC71633.1"/>
    <property type="molecule type" value="Genomic_DNA"/>
</dbReference>
<evidence type="ECO:0000256" key="7">
    <source>
        <dbReference type="ARBA" id="ARBA00039545"/>
    </source>
</evidence>
<dbReference type="InterPro" id="IPR020845">
    <property type="entry name" value="AMP-binding_CS"/>
</dbReference>
<dbReference type="InterPro" id="IPR042099">
    <property type="entry name" value="ANL_N_sf"/>
</dbReference>
<evidence type="ECO:0000313" key="12">
    <source>
        <dbReference type="Proteomes" id="UP000035050"/>
    </source>
</evidence>
<evidence type="ECO:0000256" key="5">
    <source>
        <dbReference type="ARBA" id="ARBA00023136"/>
    </source>
</evidence>
<name>A0A0E3U8V7_9BURK</name>
<accession>A0A0E3U8V7</accession>
<protein>
    <recommendedName>
        <fullName evidence="7">Long-chain-fatty-acid--CoA ligase</fullName>
        <ecNumber evidence="6">6.2.1.3</ecNumber>
    </recommendedName>
    <alternativeName>
        <fullName evidence="8">Long-chain acyl-CoA synthetase</fullName>
    </alternativeName>
</protein>
<dbReference type="AlphaFoldDB" id="A0A0E3U8V7"/>
<dbReference type="KEGG" id="pox:MB84_22535"/>
<evidence type="ECO:0000259" key="10">
    <source>
        <dbReference type="Pfam" id="PF13193"/>
    </source>
</evidence>
<dbReference type="PANTHER" id="PTHR43767">
    <property type="entry name" value="LONG-CHAIN-FATTY-ACID--COA LIGASE"/>
    <property type="match status" value="1"/>
</dbReference>
<dbReference type="InterPro" id="IPR045851">
    <property type="entry name" value="AMP-bd_C_sf"/>
</dbReference>
<dbReference type="EC" id="6.2.1.3" evidence="6"/>
<evidence type="ECO:0000256" key="1">
    <source>
        <dbReference type="ARBA" id="ARBA00004170"/>
    </source>
</evidence>
<reference evidence="11" key="1">
    <citation type="submission" date="2016-06" db="EMBL/GenBank/DDBJ databases">
        <title>Pandoraea oxalativorans DSM 23570 Genome Sequencing.</title>
        <authorList>
            <person name="Ee R."/>
            <person name="Lim Y.-L."/>
            <person name="Yong D."/>
            <person name="Yin W.-F."/>
            <person name="Chan K.-G."/>
        </authorList>
    </citation>
    <scope>NUCLEOTIDE SEQUENCE</scope>
    <source>
        <strain evidence="11">DSM 23570</strain>
    </source>
</reference>
<dbReference type="PATRIC" id="fig|573737.6.peg.273"/>
<dbReference type="Gene3D" id="3.30.300.30">
    <property type="match status" value="1"/>
</dbReference>
<comment type="subcellular location">
    <subcellularLocation>
        <location evidence="1">Membrane</location>
        <topology evidence="1">Peripheral membrane protein</topology>
    </subcellularLocation>
</comment>
<evidence type="ECO:0000256" key="2">
    <source>
        <dbReference type="ARBA" id="ARBA00005005"/>
    </source>
</evidence>
<evidence type="ECO:0000259" key="9">
    <source>
        <dbReference type="Pfam" id="PF00501"/>
    </source>
</evidence>
<proteinExistence type="inferred from homology"/>
<comment type="similarity">
    <text evidence="3">Belongs to the ATP-dependent AMP-binding enzyme family.</text>
</comment>
<dbReference type="SUPFAM" id="SSF56801">
    <property type="entry name" value="Acetyl-CoA synthetase-like"/>
    <property type="match status" value="1"/>
</dbReference>
<evidence type="ECO:0000256" key="8">
    <source>
        <dbReference type="ARBA" id="ARBA00042773"/>
    </source>
</evidence>